<comment type="caution">
    <text evidence="2">The sequence shown here is derived from an EMBL/GenBank/DDBJ whole genome shotgun (WGS) entry which is preliminary data.</text>
</comment>
<feature type="transmembrane region" description="Helical" evidence="1">
    <location>
        <begin position="27"/>
        <end position="48"/>
    </location>
</feature>
<organism evidence="2 3">
    <name type="scientific">Methylobacterium goesingense</name>
    <dbReference type="NCBI Taxonomy" id="243690"/>
    <lineage>
        <taxon>Bacteria</taxon>
        <taxon>Pseudomonadati</taxon>
        <taxon>Pseudomonadota</taxon>
        <taxon>Alphaproteobacteria</taxon>
        <taxon>Hyphomicrobiales</taxon>
        <taxon>Methylobacteriaceae</taxon>
        <taxon>Methylobacterium</taxon>
    </lineage>
</organism>
<dbReference type="Pfam" id="PF14316">
    <property type="entry name" value="DUF4381"/>
    <property type="match status" value="1"/>
</dbReference>
<name>A0ABV2L2S7_9HYPH</name>
<sequence>MTPDAPAGLDQLRGLHLPAETGGAQGAVMLAIALGFTAALALGLMRWLRARRRGSVRRAALADLAAANALPPERRRVAQAQLLRRLARTLQGDAAADAQGTAWAATLDRLFATTFFTAGAGRIFAEGLYQRGAPEPGPVDAELARLFARIGA</sequence>
<keyword evidence="3" id="KW-1185">Reference proteome</keyword>
<evidence type="ECO:0000313" key="3">
    <source>
        <dbReference type="Proteomes" id="UP001549145"/>
    </source>
</evidence>
<protein>
    <recommendedName>
        <fullName evidence="4">DUF4381 domain-containing protein</fullName>
    </recommendedName>
</protein>
<keyword evidence="1" id="KW-0472">Membrane</keyword>
<reference evidence="2 3" key="1">
    <citation type="submission" date="2024-06" db="EMBL/GenBank/DDBJ databases">
        <title>Genomic Encyclopedia of Type Strains, Phase IV (KMG-IV): sequencing the most valuable type-strain genomes for metagenomic binning, comparative biology and taxonomic classification.</title>
        <authorList>
            <person name="Goeker M."/>
        </authorList>
    </citation>
    <scope>NUCLEOTIDE SEQUENCE [LARGE SCALE GENOMIC DNA]</scope>
    <source>
        <strain evidence="2 3">DSM 21331</strain>
    </source>
</reference>
<keyword evidence="1" id="KW-0812">Transmembrane</keyword>
<evidence type="ECO:0008006" key="4">
    <source>
        <dbReference type="Google" id="ProtNLM"/>
    </source>
</evidence>
<dbReference type="InterPro" id="IPR025489">
    <property type="entry name" value="DUF4381"/>
</dbReference>
<accession>A0ABV2L2S7</accession>
<keyword evidence="1" id="KW-1133">Transmembrane helix</keyword>
<dbReference type="RefSeq" id="WP_238281370.1">
    <property type="nucleotide sequence ID" value="NZ_BPQL01000122.1"/>
</dbReference>
<gene>
    <name evidence="2" type="ORF">ABID43_000724</name>
</gene>
<dbReference type="EMBL" id="JBEPMM010000001">
    <property type="protein sequence ID" value="MET3691205.1"/>
    <property type="molecule type" value="Genomic_DNA"/>
</dbReference>
<evidence type="ECO:0000313" key="2">
    <source>
        <dbReference type="EMBL" id="MET3691205.1"/>
    </source>
</evidence>
<proteinExistence type="predicted"/>
<dbReference type="Proteomes" id="UP001549145">
    <property type="component" value="Unassembled WGS sequence"/>
</dbReference>
<evidence type="ECO:0000256" key="1">
    <source>
        <dbReference type="SAM" id="Phobius"/>
    </source>
</evidence>